<reference evidence="1" key="1">
    <citation type="submission" date="2021-06" db="EMBL/GenBank/DDBJ databases">
        <authorList>
            <person name="Kallberg Y."/>
            <person name="Tangrot J."/>
            <person name="Rosling A."/>
        </authorList>
    </citation>
    <scope>NUCLEOTIDE SEQUENCE</scope>
    <source>
        <strain evidence="1">CL356</strain>
    </source>
</reference>
<name>A0ACA9MGA4_9GLOM</name>
<evidence type="ECO:0000313" key="1">
    <source>
        <dbReference type="EMBL" id="CAG8586799.1"/>
    </source>
</evidence>
<keyword evidence="2" id="KW-1185">Reference proteome</keyword>
<dbReference type="Proteomes" id="UP000789525">
    <property type="component" value="Unassembled WGS sequence"/>
</dbReference>
<comment type="caution">
    <text evidence="1">The sequence shown here is derived from an EMBL/GenBank/DDBJ whole genome shotgun (WGS) entry which is preliminary data.</text>
</comment>
<evidence type="ECO:0000313" key="2">
    <source>
        <dbReference type="Proteomes" id="UP000789525"/>
    </source>
</evidence>
<organism evidence="1 2">
    <name type="scientific">Acaulospora colombiana</name>
    <dbReference type="NCBI Taxonomy" id="27376"/>
    <lineage>
        <taxon>Eukaryota</taxon>
        <taxon>Fungi</taxon>
        <taxon>Fungi incertae sedis</taxon>
        <taxon>Mucoromycota</taxon>
        <taxon>Glomeromycotina</taxon>
        <taxon>Glomeromycetes</taxon>
        <taxon>Diversisporales</taxon>
        <taxon>Acaulosporaceae</taxon>
        <taxon>Acaulospora</taxon>
    </lineage>
</organism>
<accession>A0ACA9MGA4</accession>
<dbReference type="EMBL" id="CAJVPT010012332">
    <property type="protein sequence ID" value="CAG8586799.1"/>
    <property type="molecule type" value="Genomic_DNA"/>
</dbReference>
<gene>
    <name evidence="1" type="ORF">ACOLOM_LOCUS6177</name>
</gene>
<proteinExistence type="predicted"/>
<protein>
    <submittedName>
        <fullName evidence="1">3133_t:CDS:1</fullName>
    </submittedName>
</protein>
<sequence>MIKELPIRGEFRAVRSGPKTGAGWIRTVLPLGLQLGAQIGQQQSSERVGNSYLYNTGKNPRVVEDVRGLSEIAGCMVYVSDMPSQPASSHLSRRVVTYSGVASPRTNSMCFHLERPSVLRSRKTPANVFKTLSYAVRPSHPSSLIQSAISAEVKGGSSPILRMVSSTQPTYM</sequence>